<accession>A0A928BQX0</accession>
<dbReference type="InterPro" id="IPR032129">
    <property type="entry name" value="DUF5056"/>
</dbReference>
<name>A0A928BQX0_XYLRU</name>
<proteinExistence type="predicted"/>
<dbReference type="EMBL" id="SUYD01000001">
    <property type="protein sequence ID" value="MBE6265089.1"/>
    <property type="molecule type" value="Genomic_DNA"/>
</dbReference>
<evidence type="ECO:0000256" key="1">
    <source>
        <dbReference type="SAM" id="Phobius"/>
    </source>
</evidence>
<sequence length="132" mass="15035">MEDKNDILLKQLFADASKQTIEDNGFTERVMMNLPEMTDPVMAESKVRRLSHLWTLFCVGVALLAFWLAKGWPILESILSGGKQMLINTIEVFLITAPTTEININPWFVVLLLGFVLVFLPYQTYRKLSATL</sequence>
<comment type="caution">
    <text evidence="2">The sequence shown here is derived from an EMBL/GenBank/DDBJ whole genome shotgun (WGS) entry which is preliminary data.</text>
</comment>
<keyword evidence="1" id="KW-0812">Transmembrane</keyword>
<keyword evidence="1" id="KW-0472">Membrane</keyword>
<feature type="transmembrane region" description="Helical" evidence="1">
    <location>
        <begin position="50"/>
        <end position="69"/>
    </location>
</feature>
<reference evidence="2" key="1">
    <citation type="submission" date="2019-04" db="EMBL/GenBank/DDBJ databases">
        <title>Evolution of Biomass-Degrading Anaerobic Consortia Revealed by Metagenomics.</title>
        <authorList>
            <person name="Peng X."/>
        </authorList>
    </citation>
    <scope>NUCLEOTIDE SEQUENCE</scope>
    <source>
        <strain evidence="2">SIG141</strain>
    </source>
</reference>
<evidence type="ECO:0000313" key="2">
    <source>
        <dbReference type="EMBL" id="MBE6265089.1"/>
    </source>
</evidence>
<gene>
    <name evidence="2" type="ORF">E7102_01250</name>
</gene>
<protein>
    <submittedName>
        <fullName evidence="2">DUF5056 domain-containing protein</fullName>
    </submittedName>
</protein>
<dbReference type="Proteomes" id="UP000763088">
    <property type="component" value="Unassembled WGS sequence"/>
</dbReference>
<keyword evidence="1" id="KW-1133">Transmembrane helix</keyword>
<dbReference type="Pfam" id="PF16479">
    <property type="entry name" value="DUF5056"/>
    <property type="match status" value="1"/>
</dbReference>
<dbReference type="AlphaFoldDB" id="A0A928BQX0"/>
<evidence type="ECO:0000313" key="3">
    <source>
        <dbReference type="Proteomes" id="UP000763088"/>
    </source>
</evidence>
<organism evidence="2 3">
    <name type="scientific">Xylanibacter ruminicola</name>
    <name type="common">Prevotella ruminicola</name>
    <dbReference type="NCBI Taxonomy" id="839"/>
    <lineage>
        <taxon>Bacteria</taxon>
        <taxon>Pseudomonadati</taxon>
        <taxon>Bacteroidota</taxon>
        <taxon>Bacteroidia</taxon>
        <taxon>Bacteroidales</taxon>
        <taxon>Prevotellaceae</taxon>
        <taxon>Xylanibacter</taxon>
    </lineage>
</organism>
<feature type="transmembrane region" description="Helical" evidence="1">
    <location>
        <begin position="104"/>
        <end position="122"/>
    </location>
</feature>